<dbReference type="GO" id="GO:0016757">
    <property type="term" value="F:glycosyltransferase activity"/>
    <property type="evidence" value="ECO:0007669"/>
    <property type="project" value="InterPro"/>
</dbReference>
<dbReference type="Pfam" id="PF00534">
    <property type="entry name" value="Glycos_transf_1"/>
    <property type="match status" value="1"/>
</dbReference>
<evidence type="ECO:0000313" key="4">
    <source>
        <dbReference type="Proteomes" id="UP000779809"/>
    </source>
</evidence>
<dbReference type="AlphaFoldDB" id="A0A932A8I1"/>
<dbReference type="PANTHER" id="PTHR12526">
    <property type="entry name" value="GLYCOSYLTRANSFERASE"/>
    <property type="match status" value="1"/>
</dbReference>
<gene>
    <name evidence="3" type="ORF">HYX28_06570</name>
</gene>
<organism evidence="3 4">
    <name type="scientific">Candidatus Korobacter versatilis</name>
    <dbReference type="NCBI Taxonomy" id="658062"/>
    <lineage>
        <taxon>Bacteria</taxon>
        <taxon>Pseudomonadati</taxon>
        <taxon>Acidobacteriota</taxon>
        <taxon>Terriglobia</taxon>
        <taxon>Terriglobales</taxon>
        <taxon>Candidatus Korobacteraceae</taxon>
        <taxon>Candidatus Korobacter</taxon>
    </lineage>
</organism>
<dbReference type="Gene3D" id="3.40.50.2000">
    <property type="entry name" value="Glycogen Phosphorylase B"/>
    <property type="match status" value="2"/>
</dbReference>
<protein>
    <submittedName>
        <fullName evidence="3">Glycosyltransferase</fullName>
    </submittedName>
</protein>
<comment type="caution">
    <text evidence="3">The sequence shown here is derived from an EMBL/GenBank/DDBJ whole genome shotgun (WGS) entry which is preliminary data.</text>
</comment>
<dbReference type="SUPFAM" id="SSF53756">
    <property type="entry name" value="UDP-Glycosyltransferase/glycogen phosphorylase"/>
    <property type="match status" value="1"/>
</dbReference>
<feature type="domain" description="Glycosyl transferase family 1" evidence="1">
    <location>
        <begin position="166"/>
        <end position="319"/>
    </location>
</feature>
<dbReference type="Proteomes" id="UP000779809">
    <property type="component" value="Unassembled WGS sequence"/>
</dbReference>
<evidence type="ECO:0000259" key="2">
    <source>
        <dbReference type="Pfam" id="PF13439"/>
    </source>
</evidence>
<dbReference type="InterPro" id="IPR028098">
    <property type="entry name" value="Glyco_trans_4-like_N"/>
</dbReference>
<feature type="domain" description="Glycosyltransferase subfamily 4-like N-terminal" evidence="2">
    <location>
        <begin position="20"/>
        <end position="164"/>
    </location>
</feature>
<sequence length="354" mass="39271">MMRVLYIAYPLLAVGEESCGGAEQVLSTVERGMHARGHHTALAAATGSRCAGELVPAGDAADGPDRLEQREREQWSAIQNALRSRAITPDIIHDHSGSFWRHAVEVPLPVLATLHLPRNMYAPELFADTPANVFFNCVSQSQAEEFRDLQGFVGVVENGIELDRFPVRNEKDDFVLWLGRVCEEKGPHLAIAAARQASTKIILAGDVYPFRYHMDFWEREVAPHLDGRRVSFVRQPTFSAKLDLLRRARAVLISSEVAETSSLVAMEAMACGTPVIAFRCGALAHIVADGETGFLVDSVDEMARAIARMHEFEPEACRARVAARHSHTMMLDGYVRLYREVVRRNRKDLLATAG</sequence>
<reference evidence="3" key="1">
    <citation type="submission" date="2020-07" db="EMBL/GenBank/DDBJ databases">
        <title>Huge and variable diversity of episymbiotic CPR bacteria and DPANN archaea in groundwater ecosystems.</title>
        <authorList>
            <person name="He C.Y."/>
            <person name="Keren R."/>
            <person name="Whittaker M."/>
            <person name="Farag I.F."/>
            <person name="Doudna J."/>
            <person name="Cate J.H.D."/>
            <person name="Banfield J.F."/>
        </authorList>
    </citation>
    <scope>NUCLEOTIDE SEQUENCE</scope>
    <source>
        <strain evidence="3">NC_groundwater_580_Pr5_B-0.1um_64_19</strain>
    </source>
</reference>
<dbReference type="PANTHER" id="PTHR12526:SF595">
    <property type="entry name" value="BLL5217 PROTEIN"/>
    <property type="match status" value="1"/>
</dbReference>
<evidence type="ECO:0000259" key="1">
    <source>
        <dbReference type="Pfam" id="PF00534"/>
    </source>
</evidence>
<evidence type="ECO:0000313" key="3">
    <source>
        <dbReference type="EMBL" id="MBI2678427.1"/>
    </source>
</evidence>
<dbReference type="InterPro" id="IPR001296">
    <property type="entry name" value="Glyco_trans_1"/>
</dbReference>
<proteinExistence type="predicted"/>
<accession>A0A932A8I1</accession>
<name>A0A932A8I1_9BACT</name>
<dbReference type="EMBL" id="JACPNR010000009">
    <property type="protein sequence ID" value="MBI2678427.1"/>
    <property type="molecule type" value="Genomic_DNA"/>
</dbReference>
<dbReference type="Pfam" id="PF13439">
    <property type="entry name" value="Glyco_transf_4"/>
    <property type="match status" value="1"/>
</dbReference>